<sequence>MKKVAYYVPTDKERMLYLAGNETFVAELLMTAFLMWTEKPDSDTYNGPPVLIGQFSGQRNNIGGYDGRFTFRGRIYDVVDSIVTNPPDESAAEADET</sequence>
<gene>
    <name evidence="1" type="ORF">ACFSW5_22075</name>
</gene>
<proteinExistence type="predicted"/>
<evidence type="ECO:0000313" key="2">
    <source>
        <dbReference type="Proteomes" id="UP001597493"/>
    </source>
</evidence>
<dbReference type="EMBL" id="JBHUMY010000036">
    <property type="protein sequence ID" value="MFD2662948.1"/>
    <property type="molecule type" value="Genomic_DNA"/>
</dbReference>
<dbReference type="Proteomes" id="UP001597493">
    <property type="component" value="Unassembled WGS sequence"/>
</dbReference>
<protein>
    <submittedName>
        <fullName evidence="1">Uncharacterized protein</fullName>
    </submittedName>
</protein>
<comment type="caution">
    <text evidence="1">The sequence shown here is derived from an EMBL/GenBank/DDBJ whole genome shotgun (WGS) entry which is preliminary data.</text>
</comment>
<dbReference type="RefSeq" id="WP_379278078.1">
    <property type="nucleotide sequence ID" value="NZ_JBHUGT010000043.1"/>
</dbReference>
<organism evidence="1 2">
    <name type="scientific">Paenibacillus thailandensis</name>
    <dbReference type="NCBI Taxonomy" id="393250"/>
    <lineage>
        <taxon>Bacteria</taxon>
        <taxon>Bacillati</taxon>
        <taxon>Bacillota</taxon>
        <taxon>Bacilli</taxon>
        <taxon>Bacillales</taxon>
        <taxon>Paenibacillaceae</taxon>
        <taxon>Paenibacillus</taxon>
    </lineage>
</organism>
<name>A0ABW5R554_9BACL</name>
<keyword evidence="2" id="KW-1185">Reference proteome</keyword>
<accession>A0ABW5R554</accession>
<reference evidence="2" key="1">
    <citation type="journal article" date="2019" name="Int. J. Syst. Evol. Microbiol.">
        <title>The Global Catalogue of Microorganisms (GCM) 10K type strain sequencing project: providing services to taxonomists for standard genome sequencing and annotation.</title>
        <authorList>
            <consortium name="The Broad Institute Genomics Platform"/>
            <consortium name="The Broad Institute Genome Sequencing Center for Infectious Disease"/>
            <person name="Wu L."/>
            <person name="Ma J."/>
        </authorList>
    </citation>
    <scope>NUCLEOTIDE SEQUENCE [LARGE SCALE GENOMIC DNA]</scope>
    <source>
        <strain evidence="2">TISTR 1827</strain>
    </source>
</reference>
<evidence type="ECO:0000313" key="1">
    <source>
        <dbReference type="EMBL" id="MFD2662948.1"/>
    </source>
</evidence>